<evidence type="ECO:0000256" key="2">
    <source>
        <dbReference type="ARBA" id="ARBA00023054"/>
    </source>
</evidence>
<evidence type="ECO:0000256" key="1">
    <source>
        <dbReference type="ARBA" id="ARBA00004196"/>
    </source>
</evidence>
<dbReference type="RefSeq" id="WP_051593237.1">
    <property type="nucleotide sequence ID" value="NZ_JAAZWO010000004.1"/>
</dbReference>
<dbReference type="PANTHER" id="PTHR32347:SF14">
    <property type="entry name" value="EFFLUX SYSTEM COMPONENT YKNX-RELATED"/>
    <property type="match status" value="1"/>
</dbReference>
<comment type="subcellular location">
    <subcellularLocation>
        <location evidence="1">Cell envelope</location>
    </subcellularLocation>
</comment>
<feature type="transmembrane region" description="Helical" evidence="4">
    <location>
        <begin position="12"/>
        <end position="30"/>
    </location>
</feature>
<evidence type="ECO:0000313" key="8">
    <source>
        <dbReference type="Proteomes" id="UP000563151"/>
    </source>
</evidence>
<dbReference type="AlphaFoldDB" id="A0A923E885"/>
<dbReference type="PANTHER" id="PTHR32347">
    <property type="entry name" value="EFFLUX SYSTEM COMPONENT YKNX-RELATED"/>
    <property type="match status" value="1"/>
</dbReference>
<proteinExistence type="predicted"/>
<dbReference type="Gene3D" id="1.10.287.470">
    <property type="entry name" value="Helix hairpin bin"/>
    <property type="match status" value="1"/>
</dbReference>
<evidence type="ECO:0000256" key="4">
    <source>
        <dbReference type="SAM" id="Phobius"/>
    </source>
</evidence>
<evidence type="ECO:0000313" key="7">
    <source>
        <dbReference type="EMBL" id="MBC2397057.1"/>
    </source>
</evidence>
<dbReference type="PRINTS" id="PR01490">
    <property type="entry name" value="RTXTOXIND"/>
</dbReference>
<dbReference type="GO" id="GO:0030313">
    <property type="term" value="C:cell envelope"/>
    <property type="evidence" value="ECO:0007669"/>
    <property type="project" value="UniProtKB-SubCell"/>
</dbReference>
<keyword evidence="4" id="KW-0812">Transmembrane</keyword>
<dbReference type="Pfam" id="PF25990">
    <property type="entry name" value="Beta-barrel_YknX"/>
    <property type="match status" value="1"/>
</dbReference>
<sequence>MEKKKKFKLGKKSIIIILIVALVVAVGAIYSNKGKKSNAISVDTGEVEKKKLVQVTTATGNIEANYRNDIALNPAQKVIKVFVKEGQIVKKGDILVKLDDEEYRTQLEKQQLNLQNANLTLSQLQGTSTVNERKNAANAVSQAELTLQNAKNNYSDLKRKFDQSKSLYEGGYISKNDYDAADKALKEAGNTMKNAELALTNSKNSLSNISVSTDDKIASQRNQLALIQADIKNLQNKIEDCNIKANVNGKIVKMDAKEDQYPKTGDMIIVDDVSKYKMSLDINQYDAVNLKKGQKATVKLKGVDKKYPATVTEVGQVAQTTINTNTGGNQEFKINVKITLNNSDDKIKAGYEGDAEIILNERASSLAIGFDGIKEDRVKNQKYVYVVDANNKVSKRYIKSGLETEYDVEVLEGLKEGEKYVINPPENLKEGDIVSPRK</sequence>
<dbReference type="InterPro" id="IPR050465">
    <property type="entry name" value="UPF0194_transport"/>
</dbReference>
<keyword evidence="8" id="KW-1185">Reference proteome</keyword>
<dbReference type="EMBL" id="JAAZWO010000004">
    <property type="protein sequence ID" value="MBC2397057.1"/>
    <property type="molecule type" value="Genomic_DNA"/>
</dbReference>
<dbReference type="InterPro" id="IPR058627">
    <property type="entry name" value="MdtA-like_C"/>
</dbReference>
<comment type="caution">
    <text evidence="7">The sequence shown here is derived from an EMBL/GenBank/DDBJ whole genome shotgun (WGS) entry which is preliminary data.</text>
</comment>
<evidence type="ECO:0000256" key="3">
    <source>
        <dbReference type="SAM" id="Coils"/>
    </source>
</evidence>
<feature type="coiled-coil region" evidence="3">
    <location>
        <begin position="107"/>
        <end position="244"/>
    </location>
</feature>
<dbReference type="Gene3D" id="2.40.30.170">
    <property type="match status" value="1"/>
</dbReference>
<dbReference type="Pfam" id="PF25967">
    <property type="entry name" value="RND-MFP_C"/>
    <property type="match status" value="1"/>
</dbReference>
<dbReference type="Gene3D" id="2.40.50.100">
    <property type="match status" value="1"/>
</dbReference>
<evidence type="ECO:0000259" key="6">
    <source>
        <dbReference type="Pfam" id="PF25990"/>
    </source>
</evidence>
<keyword evidence="4" id="KW-1133">Transmembrane helix</keyword>
<gene>
    <name evidence="7" type="ORF">HGG79_04570</name>
</gene>
<dbReference type="InterPro" id="IPR058636">
    <property type="entry name" value="Beta-barrel_YknX"/>
</dbReference>
<evidence type="ECO:0000259" key="5">
    <source>
        <dbReference type="Pfam" id="PF25967"/>
    </source>
</evidence>
<feature type="domain" description="Multidrug resistance protein MdtA-like C-terminal permuted SH3" evidence="5">
    <location>
        <begin position="377"/>
        <end position="422"/>
    </location>
</feature>
<keyword evidence="2 3" id="KW-0175">Coiled coil</keyword>
<accession>A0A923E885</accession>
<protein>
    <submittedName>
        <fullName evidence="7">HlyD family efflux transporter periplasmic adaptor subunit</fullName>
    </submittedName>
</protein>
<feature type="domain" description="YknX-like beta-barrel" evidence="6">
    <location>
        <begin position="279"/>
        <end position="356"/>
    </location>
</feature>
<dbReference type="SUPFAM" id="SSF111369">
    <property type="entry name" value="HlyD-like secretion proteins"/>
    <property type="match status" value="1"/>
</dbReference>
<reference evidence="7 8" key="1">
    <citation type="submission" date="2020-04" db="EMBL/GenBank/DDBJ databases">
        <title>Genomic insights into acetone-butanol-ethanol (ABE) fermentation by sequencing solventogenic clostridia strains.</title>
        <authorList>
            <person name="Brown S."/>
        </authorList>
    </citation>
    <scope>NUCLEOTIDE SEQUENCE [LARGE SCALE GENOMIC DNA]</scope>
    <source>
        <strain evidence="7 8">DJ011</strain>
    </source>
</reference>
<dbReference type="Proteomes" id="UP000563151">
    <property type="component" value="Unassembled WGS sequence"/>
</dbReference>
<dbReference type="Gene3D" id="2.40.420.20">
    <property type="match status" value="1"/>
</dbReference>
<name>A0A923E885_CLOTT</name>
<keyword evidence="4" id="KW-0472">Membrane</keyword>
<organism evidence="7 8">
    <name type="scientific">Clostridium tetanomorphum</name>
    <dbReference type="NCBI Taxonomy" id="1553"/>
    <lineage>
        <taxon>Bacteria</taxon>
        <taxon>Bacillati</taxon>
        <taxon>Bacillota</taxon>
        <taxon>Clostridia</taxon>
        <taxon>Eubacteriales</taxon>
        <taxon>Clostridiaceae</taxon>
        <taxon>Clostridium</taxon>
    </lineage>
</organism>